<organism evidence="2 3">
    <name type="scientific">Corynebacterium meridianum</name>
    <dbReference type="NCBI Taxonomy" id="2765363"/>
    <lineage>
        <taxon>Bacteria</taxon>
        <taxon>Bacillati</taxon>
        <taxon>Actinomycetota</taxon>
        <taxon>Actinomycetes</taxon>
        <taxon>Mycobacteriales</taxon>
        <taxon>Corynebacteriaceae</taxon>
        <taxon>Corynebacterium</taxon>
    </lineage>
</organism>
<reference evidence="2" key="1">
    <citation type="submission" date="2020-12" db="EMBL/GenBank/DDBJ databases">
        <title>Genome public.</title>
        <authorList>
            <person name="Sun Q."/>
        </authorList>
    </citation>
    <scope>NUCLEOTIDE SEQUENCE</scope>
    <source>
        <strain evidence="2">CCM 8863</strain>
    </source>
</reference>
<keyword evidence="1" id="KW-0812">Transmembrane</keyword>
<sequence length="66" mass="7324">MNKLQSMSDRALTAQILVLVLCVIGLGAILFAVPDGRWAALPFIICVAGLLGFCGECYRRWSIRRR</sequence>
<name>A0A934I8A6_9CORY</name>
<dbReference type="AlphaFoldDB" id="A0A934I8A6"/>
<evidence type="ECO:0000313" key="3">
    <source>
        <dbReference type="Proteomes" id="UP000645966"/>
    </source>
</evidence>
<accession>A0A934I8A6</accession>
<dbReference type="EMBL" id="JAEIOS010000015">
    <property type="protein sequence ID" value="MBI8990300.1"/>
    <property type="molecule type" value="Genomic_DNA"/>
</dbReference>
<feature type="transmembrane region" description="Helical" evidence="1">
    <location>
        <begin position="39"/>
        <end position="58"/>
    </location>
</feature>
<keyword evidence="1" id="KW-1133">Transmembrane helix</keyword>
<gene>
    <name evidence="2" type="ORF">JDV75_11105</name>
</gene>
<feature type="transmembrane region" description="Helical" evidence="1">
    <location>
        <begin position="12"/>
        <end position="33"/>
    </location>
</feature>
<evidence type="ECO:0000256" key="1">
    <source>
        <dbReference type="SAM" id="Phobius"/>
    </source>
</evidence>
<proteinExistence type="predicted"/>
<comment type="caution">
    <text evidence="2">The sequence shown here is derived from an EMBL/GenBank/DDBJ whole genome shotgun (WGS) entry which is preliminary data.</text>
</comment>
<evidence type="ECO:0000313" key="2">
    <source>
        <dbReference type="EMBL" id="MBI8990300.1"/>
    </source>
</evidence>
<protein>
    <submittedName>
        <fullName evidence="2">Uncharacterized protein</fullName>
    </submittedName>
</protein>
<dbReference type="RefSeq" id="WP_198739305.1">
    <property type="nucleotide sequence ID" value="NZ_JAEIOS010000015.1"/>
</dbReference>
<dbReference type="Proteomes" id="UP000645966">
    <property type="component" value="Unassembled WGS sequence"/>
</dbReference>
<keyword evidence="1" id="KW-0472">Membrane</keyword>
<keyword evidence="3" id="KW-1185">Reference proteome</keyword>